<proteinExistence type="predicted"/>
<protein>
    <submittedName>
        <fullName evidence="10">Polysaccharide chain length determinant protein</fullName>
    </submittedName>
</protein>
<accession>D8IYQ0</accession>
<dbReference type="KEGG" id="hse:Hsero_2739"/>
<dbReference type="EMBL" id="CP002039">
    <property type="protein sequence ID" value="ADJ64235.1"/>
    <property type="molecule type" value="Genomic_DNA"/>
</dbReference>
<keyword evidence="2" id="KW-1003">Cell membrane</keyword>
<keyword evidence="3 7" id="KW-0812">Transmembrane</keyword>
<evidence type="ECO:0000259" key="8">
    <source>
        <dbReference type="Pfam" id="PF02706"/>
    </source>
</evidence>
<evidence type="ECO:0000256" key="6">
    <source>
        <dbReference type="SAM" id="Coils"/>
    </source>
</evidence>
<keyword evidence="5 7" id="KW-0472">Membrane</keyword>
<evidence type="ECO:0000256" key="7">
    <source>
        <dbReference type="SAM" id="Phobius"/>
    </source>
</evidence>
<feature type="coiled-coil region" evidence="6">
    <location>
        <begin position="315"/>
        <end position="349"/>
    </location>
</feature>
<dbReference type="InterPro" id="IPR014345">
    <property type="entry name" value="XrtA_polysacc_chain"/>
</dbReference>
<dbReference type="InterPro" id="IPR050445">
    <property type="entry name" value="Bact_polysacc_biosynth/exp"/>
</dbReference>
<feature type="transmembrane region" description="Helical" evidence="7">
    <location>
        <begin position="482"/>
        <end position="502"/>
    </location>
</feature>
<feature type="coiled-coil region" evidence="6">
    <location>
        <begin position="168"/>
        <end position="238"/>
    </location>
</feature>
<feature type="domain" description="Tyrosine-protein kinase G-rich" evidence="9">
    <location>
        <begin position="357"/>
        <end position="437"/>
    </location>
</feature>
<feature type="transmembrane region" description="Helical" evidence="7">
    <location>
        <begin position="20"/>
        <end position="40"/>
    </location>
</feature>
<keyword evidence="4 7" id="KW-1133">Transmembrane helix</keyword>
<dbReference type="NCBIfam" id="TIGR03007">
    <property type="entry name" value="pepcterm_ChnLen"/>
    <property type="match status" value="1"/>
</dbReference>
<dbReference type="Proteomes" id="UP000000329">
    <property type="component" value="Chromosome"/>
</dbReference>
<dbReference type="Pfam" id="PF13807">
    <property type="entry name" value="GNVR"/>
    <property type="match status" value="1"/>
</dbReference>
<sequence length="504" mass="56037">MADLVSQLMALIKSAWKHRWLALSVAWGVLVVGSIVVFRLPNDFQASARIYVDTQSILKPLLAGMTTVPNIEQQVSIMSRTLLSRPNLERVTRMADLDIRAETVGEKEKLVDELAQRIKIIQTGRDDIYTITYNNENPKLGKDVVQSLLTIFVEGSVGDKKEDSDKAVRFIGEQIKSYEEKLVTAENNLKEFKQKNAELLPRPGSDYGNKLQEASDQLSQARLELAEAEQARNAIQKQMSGGNGEELPRVPTPELDSRLDAANKHLDDLRTKYTEQHPDVVGTRRLIAELEKRKREEAKARPSGGDPGANYSPMMQQLSVSLADARAKAASLRARVDEYAARVARLKAKSIAAPDVEAQFTQLNRDYQINKENYEKLVARRDAAKLSGDLSSATDLLTFRVIDPPVVPRLPVGPKRLRLMSLLLLAAIAAGVGVTVVIAQVRPSFMSQHQLQQVTGLPVLGAVAMSWTEAEIARRKRSVRKFVALVGAFFTTYVVMMAVLLLRY</sequence>
<keyword evidence="11" id="KW-1185">Reference proteome</keyword>
<evidence type="ECO:0000256" key="4">
    <source>
        <dbReference type="ARBA" id="ARBA00022989"/>
    </source>
</evidence>
<dbReference type="eggNOG" id="COG3206">
    <property type="taxonomic scope" value="Bacteria"/>
</dbReference>
<dbReference type="Pfam" id="PF02706">
    <property type="entry name" value="Wzz"/>
    <property type="match status" value="1"/>
</dbReference>
<comment type="subcellular location">
    <subcellularLocation>
        <location evidence="1">Cell membrane</location>
        <topology evidence="1">Multi-pass membrane protein</topology>
    </subcellularLocation>
</comment>
<evidence type="ECO:0000256" key="5">
    <source>
        <dbReference type="ARBA" id="ARBA00023136"/>
    </source>
</evidence>
<organism evidence="10 11">
    <name type="scientific">Herbaspirillum seropedicae (strain SmR1)</name>
    <dbReference type="NCBI Taxonomy" id="757424"/>
    <lineage>
        <taxon>Bacteria</taxon>
        <taxon>Pseudomonadati</taxon>
        <taxon>Pseudomonadota</taxon>
        <taxon>Betaproteobacteria</taxon>
        <taxon>Burkholderiales</taxon>
        <taxon>Oxalobacteraceae</taxon>
        <taxon>Herbaspirillum</taxon>
    </lineage>
</organism>
<evidence type="ECO:0000313" key="10">
    <source>
        <dbReference type="EMBL" id="ADJ64235.1"/>
    </source>
</evidence>
<reference evidence="10 11" key="1">
    <citation type="submission" date="2010-04" db="EMBL/GenBank/DDBJ databases">
        <title>The genome of Herbaspirillum seropedicae SmR1, an endophytic, nitrogen-fixing, plant-growth promoting beta-Proteobacteria.</title>
        <authorList>
            <person name="Pedrosa F.O."/>
            <person name="Monteiro R.A."/>
            <person name="Wassem R."/>
            <person name="Cruz L.M."/>
            <person name="Ayub R.A."/>
            <person name="Colauto N.B."/>
            <person name="Fernandez M.A."/>
            <person name="Fungaro M.H.P."/>
            <person name="Grisard E.C."/>
            <person name="Hungria M."/>
            <person name="Madeira H.M.F."/>
            <person name="Nodari R.O."/>
            <person name="Osaku C.A."/>
            <person name="Petzl-Erler M.L."/>
            <person name="Terenzi H."/>
            <person name="Vieira L.G.E."/>
            <person name="Almeida M.I.M."/>
            <person name="Alves L.R."/>
            <person name="Arantes O.M.N."/>
            <person name="Balsanelli E."/>
            <person name="Barcellos F.G."/>
            <person name="Baura V.A."/>
            <person name="Binde D.R."/>
            <person name="Campo R.J."/>
            <person name="Chubatsu L.S."/>
            <person name="Chueire L.M.O."/>
            <person name="Ciferri R.R."/>
            <person name="Correa L.C."/>
            <person name="da Conceicao Silva J.L."/>
            <person name="Dabul A.N.G."/>
            <person name="Dambros B.P."/>
            <person name="Faoro H."/>
            <person name="Favetti A."/>
            <person name="Friedermann G."/>
            <person name="Furlaneto M.C."/>
            <person name="Gasques L.S."/>
            <person name="Gimenes C.C.T."/>
            <person name="Gioppo N.M.R."/>
            <person name="Glienke-Blanco C."/>
            <person name="Godoy L.P."/>
            <person name="Guerra M.P."/>
            <person name="Karp S."/>
            <person name="Kava-Cordeiro V."/>
            <person name="Margarido V.P."/>
            <person name="Mathioni S.M."/>
            <person name="Menck-Soares M.A."/>
            <person name="Murace N.K."/>
            <person name="Nicolas M.F."/>
            <person name="Oliveira C.E.C."/>
            <person name="Pagnan N.A.B."/>
            <person name="Pamphile J.A."/>
            <person name="Patussi E.V."/>
            <person name="Pereira L.F.P."/>
            <person name="Pereira-Ferrari L."/>
            <person name="Pinto F.G.S."/>
            <person name="Precoma C."/>
            <person name="Prioli A.J."/>
            <person name="Prioli S.M.A.P."/>
            <person name="Raittz R.T."/>
            <person name="Ramos H.J.O."/>
            <person name="Ribeiro E.M.S.F."/>
            <person name="Rigo L.U."/>
            <person name="Rocha C.L.M.S.C."/>
            <person name="Rocha S.N."/>
            <person name="Santos K."/>
            <person name="Satori D."/>
            <person name="Silva A.G."/>
            <person name="Simao R.C.G."/>
            <person name="Soares M.A.M."/>
            <person name="Souza E.M."/>
            <person name="Steffens M.B.R."/>
            <person name="Steindel M."/>
            <person name="Tadra-Sfeir M.Z."/>
            <person name="Takahashi E.K."/>
            <person name="Torres R.A."/>
            <person name="Valle J.S."/>
            <person name="Vernal J.I."/>
            <person name="Vilas-Boas L.A."/>
            <person name="Watanabe M.A.E."/>
            <person name="Weiss V.A."/>
            <person name="Yates M.A."/>
            <person name="Souza E.M."/>
        </authorList>
    </citation>
    <scope>NUCLEOTIDE SEQUENCE [LARGE SCALE GENOMIC DNA]</scope>
    <source>
        <strain evidence="10 11">SmR1</strain>
    </source>
</reference>
<name>D8IYQ0_HERSS</name>
<dbReference type="GO" id="GO:0005886">
    <property type="term" value="C:plasma membrane"/>
    <property type="evidence" value="ECO:0007669"/>
    <property type="project" value="UniProtKB-SubCell"/>
</dbReference>
<dbReference type="SUPFAM" id="SSF56954">
    <property type="entry name" value="Outer membrane efflux proteins (OEP)"/>
    <property type="match status" value="1"/>
</dbReference>
<evidence type="ECO:0000259" key="9">
    <source>
        <dbReference type="Pfam" id="PF13807"/>
    </source>
</evidence>
<evidence type="ECO:0000256" key="1">
    <source>
        <dbReference type="ARBA" id="ARBA00004651"/>
    </source>
</evidence>
<evidence type="ECO:0000313" key="11">
    <source>
        <dbReference type="Proteomes" id="UP000000329"/>
    </source>
</evidence>
<feature type="transmembrane region" description="Helical" evidence="7">
    <location>
        <begin position="419"/>
        <end position="439"/>
    </location>
</feature>
<dbReference type="InterPro" id="IPR032807">
    <property type="entry name" value="GNVR"/>
</dbReference>
<feature type="domain" description="Polysaccharide chain length determinant N-terminal" evidence="8">
    <location>
        <begin position="8"/>
        <end position="92"/>
    </location>
</feature>
<dbReference type="AlphaFoldDB" id="D8IYQ0"/>
<dbReference type="PANTHER" id="PTHR32309:SF13">
    <property type="entry name" value="FERRIC ENTEROBACTIN TRANSPORT PROTEIN FEPE"/>
    <property type="match status" value="1"/>
</dbReference>
<dbReference type="STRING" id="757424.Hsero_2739"/>
<evidence type="ECO:0000256" key="2">
    <source>
        <dbReference type="ARBA" id="ARBA00022475"/>
    </source>
</evidence>
<dbReference type="RefSeq" id="WP_013234713.1">
    <property type="nucleotide sequence ID" value="NC_014323.1"/>
</dbReference>
<dbReference type="OrthoDB" id="9795292at2"/>
<dbReference type="PANTHER" id="PTHR32309">
    <property type="entry name" value="TYROSINE-PROTEIN KINASE"/>
    <property type="match status" value="1"/>
</dbReference>
<gene>
    <name evidence="10" type="ordered locus">Hsero_2739</name>
</gene>
<dbReference type="InterPro" id="IPR003856">
    <property type="entry name" value="LPS_length_determ_N"/>
</dbReference>
<keyword evidence="6" id="KW-0175">Coiled coil</keyword>
<dbReference type="HOGENOM" id="CLU_009912_5_1_4"/>
<dbReference type="GeneID" id="29389907"/>
<evidence type="ECO:0000256" key="3">
    <source>
        <dbReference type="ARBA" id="ARBA00022692"/>
    </source>
</evidence>
<dbReference type="GO" id="GO:0004713">
    <property type="term" value="F:protein tyrosine kinase activity"/>
    <property type="evidence" value="ECO:0007669"/>
    <property type="project" value="TreeGrafter"/>
</dbReference>